<dbReference type="AlphaFoldDB" id="A0A0E0PPH2"/>
<dbReference type="HOGENOM" id="CLU_098449_0_0_1"/>
<feature type="chain" id="PRO_5002370294" evidence="2">
    <location>
        <begin position="29"/>
        <end position="247"/>
    </location>
</feature>
<dbReference type="EnsemblPlants" id="ORUFI05G22920.1">
    <property type="protein sequence ID" value="ORUFI05G22920.1"/>
    <property type="gene ID" value="ORUFI05G22920"/>
</dbReference>
<feature type="region of interest" description="Disordered" evidence="1">
    <location>
        <begin position="42"/>
        <end position="73"/>
    </location>
</feature>
<feature type="region of interest" description="Disordered" evidence="1">
    <location>
        <begin position="88"/>
        <end position="181"/>
    </location>
</feature>
<feature type="compositionally biased region" description="Gly residues" evidence="1">
    <location>
        <begin position="99"/>
        <end position="146"/>
    </location>
</feature>
<evidence type="ECO:0000313" key="4">
    <source>
        <dbReference type="Proteomes" id="UP000008022"/>
    </source>
</evidence>
<keyword evidence="4" id="KW-1185">Reference proteome</keyword>
<evidence type="ECO:0000256" key="1">
    <source>
        <dbReference type="SAM" id="MobiDB-lite"/>
    </source>
</evidence>
<evidence type="ECO:0000256" key="2">
    <source>
        <dbReference type="SAM" id="SignalP"/>
    </source>
</evidence>
<proteinExistence type="predicted"/>
<sequence length="247" mass="24401">MALSTRRVCVLLLLVLLGLAATSNRARAARVVPAAGAAALRREEGEAPAAVHRGRRGVPRIGRGGGVGGGGVTVPVEHVARRRLQEHEHLNEEMLPSFSGGGGSRGGGVSSGGSSRGGGSSIGSGGGSRGSSGGSSSGSRGAGGTESGRRFIPPIIPAVPGGGGGGGSGSGRGSSRGGGGARARVGCCCVTRAVAATPSRRCRIINNCGVIAVFRFAMHTGSVPTCIGACSGFNFRLVWMWLGGAYR</sequence>
<name>A0A0E0PPH2_ORYRU</name>
<dbReference type="OMA" id="FRFAMHT"/>
<protein>
    <submittedName>
        <fullName evidence="3">Uncharacterized protein</fullName>
    </submittedName>
</protein>
<reference evidence="3" key="2">
    <citation type="submission" date="2015-06" db="UniProtKB">
        <authorList>
            <consortium name="EnsemblPlants"/>
        </authorList>
    </citation>
    <scope>IDENTIFICATION</scope>
</reference>
<accession>A0A0E0PPH2</accession>
<dbReference type="Proteomes" id="UP000008022">
    <property type="component" value="Unassembled WGS sequence"/>
</dbReference>
<keyword evidence="2" id="KW-0732">Signal</keyword>
<organism evidence="3 4">
    <name type="scientific">Oryza rufipogon</name>
    <name type="common">Brownbeard rice</name>
    <name type="synonym">Asian wild rice</name>
    <dbReference type="NCBI Taxonomy" id="4529"/>
    <lineage>
        <taxon>Eukaryota</taxon>
        <taxon>Viridiplantae</taxon>
        <taxon>Streptophyta</taxon>
        <taxon>Embryophyta</taxon>
        <taxon>Tracheophyta</taxon>
        <taxon>Spermatophyta</taxon>
        <taxon>Magnoliopsida</taxon>
        <taxon>Liliopsida</taxon>
        <taxon>Poales</taxon>
        <taxon>Poaceae</taxon>
        <taxon>BOP clade</taxon>
        <taxon>Oryzoideae</taxon>
        <taxon>Oryzeae</taxon>
        <taxon>Oryzinae</taxon>
        <taxon>Oryza</taxon>
    </lineage>
</organism>
<dbReference type="Gramene" id="ORUFI05G22920.1">
    <property type="protein sequence ID" value="ORUFI05G22920.1"/>
    <property type="gene ID" value="ORUFI05G22920"/>
</dbReference>
<feature type="signal peptide" evidence="2">
    <location>
        <begin position="1"/>
        <end position="28"/>
    </location>
</feature>
<feature type="compositionally biased region" description="Gly residues" evidence="1">
    <location>
        <begin position="62"/>
        <end position="72"/>
    </location>
</feature>
<reference evidence="4" key="1">
    <citation type="submission" date="2013-06" db="EMBL/GenBank/DDBJ databases">
        <authorList>
            <person name="Zhao Q."/>
        </authorList>
    </citation>
    <scope>NUCLEOTIDE SEQUENCE</scope>
    <source>
        <strain evidence="4">cv. W1943</strain>
    </source>
</reference>
<dbReference type="PRINTS" id="PR01228">
    <property type="entry name" value="EGGSHELL"/>
</dbReference>
<evidence type="ECO:0000313" key="3">
    <source>
        <dbReference type="EnsemblPlants" id="ORUFI05G22920.1"/>
    </source>
</evidence>
<feature type="compositionally biased region" description="Gly residues" evidence="1">
    <location>
        <begin position="160"/>
        <end position="181"/>
    </location>
</feature>